<dbReference type="EMBL" id="GBRH01251605">
    <property type="protein sequence ID" value="JAD46290.1"/>
    <property type="molecule type" value="Transcribed_RNA"/>
</dbReference>
<reference evidence="1" key="2">
    <citation type="journal article" date="2015" name="Data Brief">
        <title>Shoot transcriptome of the giant reed, Arundo donax.</title>
        <authorList>
            <person name="Barrero R.A."/>
            <person name="Guerrero F.D."/>
            <person name="Moolhuijzen P."/>
            <person name="Goolsby J.A."/>
            <person name="Tidwell J."/>
            <person name="Bellgard S.E."/>
            <person name="Bellgard M.I."/>
        </authorList>
    </citation>
    <scope>NUCLEOTIDE SEQUENCE</scope>
    <source>
        <tissue evidence="1">Shoot tissue taken approximately 20 cm above the soil surface</tissue>
    </source>
</reference>
<reference evidence="1" key="1">
    <citation type="submission" date="2014-09" db="EMBL/GenBank/DDBJ databases">
        <authorList>
            <person name="Magalhaes I.L.F."/>
            <person name="Oliveira U."/>
            <person name="Santos F.R."/>
            <person name="Vidigal T.H.D.A."/>
            <person name="Brescovit A.D."/>
            <person name="Santos A.J."/>
        </authorList>
    </citation>
    <scope>NUCLEOTIDE SEQUENCE</scope>
    <source>
        <tissue evidence="1">Shoot tissue taken approximately 20 cm above the soil surface</tissue>
    </source>
</reference>
<sequence length="45" mass="5185">MKLHMVFICSLQKREMVFVTFACTGKNAQKNGIVWNILMDGRILV</sequence>
<proteinExistence type="predicted"/>
<organism evidence="1">
    <name type="scientific">Arundo donax</name>
    <name type="common">Giant reed</name>
    <name type="synonym">Donax arundinaceus</name>
    <dbReference type="NCBI Taxonomy" id="35708"/>
    <lineage>
        <taxon>Eukaryota</taxon>
        <taxon>Viridiplantae</taxon>
        <taxon>Streptophyta</taxon>
        <taxon>Embryophyta</taxon>
        <taxon>Tracheophyta</taxon>
        <taxon>Spermatophyta</taxon>
        <taxon>Magnoliopsida</taxon>
        <taxon>Liliopsida</taxon>
        <taxon>Poales</taxon>
        <taxon>Poaceae</taxon>
        <taxon>PACMAD clade</taxon>
        <taxon>Arundinoideae</taxon>
        <taxon>Arundineae</taxon>
        <taxon>Arundo</taxon>
    </lineage>
</organism>
<dbReference type="AlphaFoldDB" id="A0A0A9ABC8"/>
<protein>
    <submittedName>
        <fullName evidence="1">Uncharacterized protein</fullName>
    </submittedName>
</protein>
<accession>A0A0A9ABC8</accession>
<evidence type="ECO:0000313" key="1">
    <source>
        <dbReference type="EMBL" id="JAD46290.1"/>
    </source>
</evidence>
<name>A0A0A9ABC8_ARUDO</name>